<accession>A0AA38UI74</accession>
<dbReference type="EMBL" id="MU806009">
    <property type="protein sequence ID" value="KAJ3842324.1"/>
    <property type="molecule type" value="Genomic_DNA"/>
</dbReference>
<evidence type="ECO:0000256" key="1">
    <source>
        <dbReference type="SAM" id="SignalP"/>
    </source>
</evidence>
<evidence type="ECO:0000313" key="2">
    <source>
        <dbReference type="EMBL" id="KAJ3842324.1"/>
    </source>
</evidence>
<dbReference type="AlphaFoldDB" id="A0AA38UI74"/>
<gene>
    <name evidence="2" type="ORF">F5878DRAFT_607910</name>
</gene>
<evidence type="ECO:0000313" key="3">
    <source>
        <dbReference type="Proteomes" id="UP001163846"/>
    </source>
</evidence>
<proteinExistence type="predicted"/>
<organism evidence="2 3">
    <name type="scientific">Lentinula raphanica</name>
    <dbReference type="NCBI Taxonomy" id="153919"/>
    <lineage>
        <taxon>Eukaryota</taxon>
        <taxon>Fungi</taxon>
        <taxon>Dikarya</taxon>
        <taxon>Basidiomycota</taxon>
        <taxon>Agaricomycotina</taxon>
        <taxon>Agaricomycetes</taxon>
        <taxon>Agaricomycetidae</taxon>
        <taxon>Agaricales</taxon>
        <taxon>Marasmiineae</taxon>
        <taxon>Omphalotaceae</taxon>
        <taxon>Lentinula</taxon>
    </lineage>
</organism>
<sequence>MSRVLWWLLLSILPIAVGVPDMYTLNPSGSALHANVIAGWQALHFRFFEHELHSFRTTSSSHTLKHPAYMGHNQCISKLFQRRSFGGTTAGWKHCTSVWFERFI</sequence>
<reference evidence="2" key="1">
    <citation type="submission" date="2022-08" db="EMBL/GenBank/DDBJ databases">
        <authorList>
            <consortium name="DOE Joint Genome Institute"/>
            <person name="Min B."/>
            <person name="Riley R."/>
            <person name="Sierra-Patev S."/>
            <person name="Naranjo-Ortiz M."/>
            <person name="Looney B."/>
            <person name="Konkel Z."/>
            <person name="Slot J.C."/>
            <person name="Sakamoto Y."/>
            <person name="Steenwyk J.L."/>
            <person name="Rokas A."/>
            <person name="Carro J."/>
            <person name="Camarero S."/>
            <person name="Ferreira P."/>
            <person name="Molpeceres G."/>
            <person name="Ruiz-Duenas F.J."/>
            <person name="Serrano A."/>
            <person name="Henrissat B."/>
            <person name="Drula E."/>
            <person name="Hughes K.W."/>
            <person name="Mata J.L."/>
            <person name="Ishikawa N.K."/>
            <person name="Vargas-Isla R."/>
            <person name="Ushijima S."/>
            <person name="Smith C.A."/>
            <person name="Ahrendt S."/>
            <person name="Andreopoulos W."/>
            <person name="He G."/>
            <person name="Labutti K."/>
            <person name="Lipzen A."/>
            <person name="Ng V."/>
            <person name="Sandor L."/>
            <person name="Barry K."/>
            <person name="Martinez A.T."/>
            <person name="Xiao Y."/>
            <person name="Gibbons J.G."/>
            <person name="Terashima K."/>
            <person name="Hibbett D.S."/>
            <person name="Grigoriev I.V."/>
        </authorList>
    </citation>
    <scope>NUCLEOTIDE SEQUENCE</scope>
    <source>
        <strain evidence="2">TFB9207</strain>
    </source>
</reference>
<feature type="signal peptide" evidence="1">
    <location>
        <begin position="1"/>
        <end position="18"/>
    </location>
</feature>
<evidence type="ECO:0008006" key="4">
    <source>
        <dbReference type="Google" id="ProtNLM"/>
    </source>
</evidence>
<keyword evidence="3" id="KW-1185">Reference proteome</keyword>
<keyword evidence="1" id="KW-0732">Signal</keyword>
<name>A0AA38UI74_9AGAR</name>
<protein>
    <recommendedName>
        <fullName evidence="4">Secreted protein</fullName>
    </recommendedName>
</protein>
<dbReference type="Proteomes" id="UP001163846">
    <property type="component" value="Unassembled WGS sequence"/>
</dbReference>
<comment type="caution">
    <text evidence="2">The sequence shown here is derived from an EMBL/GenBank/DDBJ whole genome shotgun (WGS) entry which is preliminary data.</text>
</comment>
<feature type="chain" id="PRO_5041273158" description="Secreted protein" evidence="1">
    <location>
        <begin position="19"/>
        <end position="104"/>
    </location>
</feature>